<evidence type="ECO:0000313" key="6">
    <source>
        <dbReference type="EMBL" id="KAF9480871.1"/>
    </source>
</evidence>
<dbReference type="OrthoDB" id="432970at2759"/>
<comment type="caution">
    <text evidence="6">The sequence shown here is derived from an EMBL/GenBank/DDBJ whole genome shotgun (WGS) entry which is preliminary data.</text>
</comment>
<evidence type="ECO:0000313" key="7">
    <source>
        <dbReference type="Proteomes" id="UP000807469"/>
    </source>
</evidence>
<accession>A0A9P5Z7I3</accession>
<keyword evidence="1" id="KW-0479">Metal-binding</keyword>
<dbReference type="Gene3D" id="6.10.140.2220">
    <property type="match status" value="1"/>
</dbReference>
<dbReference type="Proteomes" id="UP000807469">
    <property type="component" value="Unassembled WGS sequence"/>
</dbReference>
<name>A0A9P5Z7I3_9AGAR</name>
<dbReference type="AlphaFoldDB" id="A0A9P5Z7I3"/>
<evidence type="ECO:0000256" key="4">
    <source>
        <dbReference type="PROSITE-ProRule" id="PRU00134"/>
    </source>
</evidence>
<dbReference type="InterPro" id="IPR002893">
    <property type="entry name" value="Znf_MYND"/>
</dbReference>
<reference evidence="6" key="1">
    <citation type="submission" date="2020-11" db="EMBL/GenBank/DDBJ databases">
        <authorList>
            <consortium name="DOE Joint Genome Institute"/>
            <person name="Ahrendt S."/>
            <person name="Riley R."/>
            <person name="Andreopoulos W."/>
            <person name="Labutti K."/>
            <person name="Pangilinan J."/>
            <person name="Ruiz-Duenas F.J."/>
            <person name="Barrasa J.M."/>
            <person name="Sanchez-Garcia M."/>
            <person name="Camarero S."/>
            <person name="Miyauchi S."/>
            <person name="Serrano A."/>
            <person name="Linde D."/>
            <person name="Babiker R."/>
            <person name="Drula E."/>
            <person name="Ayuso-Fernandez I."/>
            <person name="Pacheco R."/>
            <person name="Padilla G."/>
            <person name="Ferreira P."/>
            <person name="Barriuso J."/>
            <person name="Kellner H."/>
            <person name="Castanera R."/>
            <person name="Alfaro M."/>
            <person name="Ramirez L."/>
            <person name="Pisabarro A.G."/>
            <person name="Kuo A."/>
            <person name="Tritt A."/>
            <person name="Lipzen A."/>
            <person name="He G."/>
            <person name="Yan M."/>
            <person name="Ng V."/>
            <person name="Cullen D."/>
            <person name="Martin F."/>
            <person name="Rosso M.-N."/>
            <person name="Henrissat B."/>
            <person name="Hibbett D."/>
            <person name="Martinez A.T."/>
            <person name="Grigoriev I.V."/>
        </authorList>
    </citation>
    <scope>NUCLEOTIDE SEQUENCE</scope>
    <source>
        <strain evidence="6">CIRM-BRFM 674</strain>
    </source>
</reference>
<gene>
    <name evidence="6" type="ORF">BDN70DRAFT_832069</name>
</gene>
<keyword evidence="3" id="KW-0862">Zinc</keyword>
<dbReference type="SUPFAM" id="SSF144232">
    <property type="entry name" value="HIT/MYND zinc finger-like"/>
    <property type="match status" value="1"/>
</dbReference>
<evidence type="ECO:0000256" key="2">
    <source>
        <dbReference type="ARBA" id="ARBA00022771"/>
    </source>
</evidence>
<keyword evidence="7" id="KW-1185">Reference proteome</keyword>
<proteinExistence type="predicted"/>
<sequence length="526" mass="58455">MTQHLVKAFNALPQSKGPNGTWHFDLRYNPLEPAPCHVLILMQPNSGVIHVERLPIGLPADESGIEFFPESVKEATPEITKSILHIFVNKLNTTSLKTPAPAKLSTRDRELAPSVTVELKRLNVRPSDFYRVSICTPQVDRLTDTLFEPIFQTMKKEAGYTGAAGRIIPTPESIGLWNFRLDPVLPDRNPSFAQDQTNYLQLRTNAGLPTAKAADMSRQFAYLTSVMQDDPKSLFVKAGADDGNPDDALDYALRLHVGLGCKRDRTRARYYAVKAIKLPDASDAVKVTAHGLLIDWLVHSSKDDFRKRYMYSASHHASVSAIICRRLYVPSSGAPPASPAVLWFMQHMFLRQLSQAPELKVLYKDAMWAIDERTQQLKGGQKKMQAKKLKFPLRYRCAAVGCGVEADRGKMLAQCAGKCDPDKKPSYCSKECQRADWKNHKPYCRPGAECSVIDDGSTSTPNLVEPIKSSSGALQVPIKLQDGSMQYVSSSTMDAEGLKELRDLVQENLTSFGDMPSSISISLERL</sequence>
<keyword evidence="2 4" id="KW-0863">Zinc-finger</keyword>
<evidence type="ECO:0000256" key="3">
    <source>
        <dbReference type="ARBA" id="ARBA00022833"/>
    </source>
</evidence>
<dbReference type="PROSITE" id="PS50865">
    <property type="entry name" value="ZF_MYND_2"/>
    <property type="match status" value="1"/>
</dbReference>
<organism evidence="6 7">
    <name type="scientific">Pholiota conissans</name>
    <dbReference type="NCBI Taxonomy" id="109636"/>
    <lineage>
        <taxon>Eukaryota</taxon>
        <taxon>Fungi</taxon>
        <taxon>Dikarya</taxon>
        <taxon>Basidiomycota</taxon>
        <taxon>Agaricomycotina</taxon>
        <taxon>Agaricomycetes</taxon>
        <taxon>Agaricomycetidae</taxon>
        <taxon>Agaricales</taxon>
        <taxon>Agaricineae</taxon>
        <taxon>Strophariaceae</taxon>
        <taxon>Pholiota</taxon>
    </lineage>
</organism>
<dbReference type="Pfam" id="PF01753">
    <property type="entry name" value="zf-MYND"/>
    <property type="match status" value="1"/>
</dbReference>
<protein>
    <recommendedName>
        <fullName evidence="5">MYND-type domain-containing protein</fullName>
    </recommendedName>
</protein>
<evidence type="ECO:0000256" key="1">
    <source>
        <dbReference type="ARBA" id="ARBA00022723"/>
    </source>
</evidence>
<dbReference type="GO" id="GO:0008270">
    <property type="term" value="F:zinc ion binding"/>
    <property type="evidence" value="ECO:0007669"/>
    <property type="project" value="UniProtKB-KW"/>
</dbReference>
<feature type="domain" description="MYND-type" evidence="5">
    <location>
        <begin position="399"/>
        <end position="444"/>
    </location>
</feature>
<dbReference type="EMBL" id="MU155187">
    <property type="protein sequence ID" value="KAF9480871.1"/>
    <property type="molecule type" value="Genomic_DNA"/>
</dbReference>
<evidence type="ECO:0000259" key="5">
    <source>
        <dbReference type="PROSITE" id="PS50865"/>
    </source>
</evidence>